<comment type="caution">
    <text evidence="2">The sequence shown here is derived from an EMBL/GenBank/DDBJ whole genome shotgun (WGS) entry which is preliminary data.</text>
</comment>
<proteinExistence type="predicted"/>
<dbReference type="Proteomes" id="UP000233551">
    <property type="component" value="Unassembled WGS sequence"/>
</dbReference>
<reference evidence="2 3" key="1">
    <citation type="submission" date="2017-11" db="EMBL/GenBank/DDBJ databases">
        <title>De-novo sequencing of pomegranate (Punica granatum L.) genome.</title>
        <authorList>
            <person name="Akparov Z."/>
            <person name="Amiraslanov A."/>
            <person name="Hajiyeva S."/>
            <person name="Abbasov M."/>
            <person name="Kaur K."/>
            <person name="Hamwieh A."/>
            <person name="Solovyev V."/>
            <person name="Salamov A."/>
            <person name="Braich B."/>
            <person name="Kosarev P."/>
            <person name="Mahmoud A."/>
            <person name="Hajiyev E."/>
            <person name="Babayeva S."/>
            <person name="Izzatullayeva V."/>
            <person name="Mammadov A."/>
            <person name="Mammadov A."/>
            <person name="Sharifova S."/>
            <person name="Ojaghi J."/>
            <person name="Eynullazada K."/>
            <person name="Bayramov B."/>
            <person name="Abdulazimova A."/>
            <person name="Shahmuradov I."/>
        </authorList>
    </citation>
    <scope>NUCLEOTIDE SEQUENCE [LARGE SCALE GENOMIC DNA]</scope>
    <source>
        <strain evidence="3">cv. AG2017</strain>
        <tissue evidence="2">Leaf</tissue>
    </source>
</reference>
<sequence length="150" mass="17290">MYAEEAEKTRSSPVRCSEKYRFCVMRVSYNRRISRTRRNLSATKDDESAHWNQCQTVRLGGDVLMTWASALSMRFEQVNKIEPEPTKNVPQWSRQTVWTRMWFSSGPACALLDHSAWECPPSRGCVTDTSEKESPLPAYPKVEGRRVAQV</sequence>
<evidence type="ECO:0000256" key="1">
    <source>
        <dbReference type="SAM" id="MobiDB-lite"/>
    </source>
</evidence>
<gene>
    <name evidence="2" type="ORF">CRG98_010649</name>
</gene>
<dbReference type="AlphaFoldDB" id="A0A2I0KKK4"/>
<feature type="region of interest" description="Disordered" evidence="1">
    <location>
        <begin position="123"/>
        <end position="150"/>
    </location>
</feature>
<name>A0A2I0KKK4_PUNGR</name>
<dbReference type="EMBL" id="PGOL01000531">
    <property type="protein sequence ID" value="PKI68969.1"/>
    <property type="molecule type" value="Genomic_DNA"/>
</dbReference>
<evidence type="ECO:0000313" key="3">
    <source>
        <dbReference type="Proteomes" id="UP000233551"/>
    </source>
</evidence>
<keyword evidence="3" id="KW-1185">Reference proteome</keyword>
<accession>A0A2I0KKK4</accession>
<organism evidence="2 3">
    <name type="scientific">Punica granatum</name>
    <name type="common">Pomegranate</name>
    <dbReference type="NCBI Taxonomy" id="22663"/>
    <lineage>
        <taxon>Eukaryota</taxon>
        <taxon>Viridiplantae</taxon>
        <taxon>Streptophyta</taxon>
        <taxon>Embryophyta</taxon>
        <taxon>Tracheophyta</taxon>
        <taxon>Spermatophyta</taxon>
        <taxon>Magnoliopsida</taxon>
        <taxon>eudicotyledons</taxon>
        <taxon>Gunneridae</taxon>
        <taxon>Pentapetalae</taxon>
        <taxon>rosids</taxon>
        <taxon>malvids</taxon>
        <taxon>Myrtales</taxon>
        <taxon>Lythraceae</taxon>
        <taxon>Punica</taxon>
    </lineage>
</organism>
<protein>
    <submittedName>
        <fullName evidence="2">Uncharacterized protein</fullName>
    </submittedName>
</protein>
<evidence type="ECO:0000313" key="2">
    <source>
        <dbReference type="EMBL" id="PKI68969.1"/>
    </source>
</evidence>